<dbReference type="AlphaFoldDB" id="A0AAF3EC32"/>
<evidence type="ECO:0000313" key="4">
    <source>
        <dbReference type="Proteomes" id="UP000887575"/>
    </source>
</evidence>
<dbReference type="InterPro" id="IPR050117">
    <property type="entry name" value="MAPK"/>
</dbReference>
<protein>
    <submittedName>
        <fullName evidence="5">Protein kinase domain-containing protein</fullName>
    </submittedName>
</protein>
<accession>A0AAF3EC32</accession>
<evidence type="ECO:0000313" key="5">
    <source>
        <dbReference type="WBParaSite" id="MBELARI_LOCUS11503"/>
    </source>
</evidence>
<dbReference type="InterPro" id="IPR000719">
    <property type="entry name" value="Prot_kinase_dom"/>
</dbReference>
<dbReference type="PANTHER" id="PTHR24055">
    <property type="entry name" value="MITOGEN-ACTIVATED PROTEIN KINASE"/>
    <property type="match status" value="1"/>
</dbReference>
<keyword evidence="1" id="KW-0547">Nucleotide-binding</keyword>
<evidence type="ECO:0000259" key="3">
    <source>
        <dbReference type="PROSITE" id="PS50011"/>
    </source>
</evidence>
<dbReference type="CDD" id="cd00180">
    <property type="entry name" value="PKc"/>
    <property type="match status" value="1"/>
</dbReference>
<dbReference type="WBParaSite" id="MBELARI_LOCUS11503">
    <property type="protein sequence ID" value="MBELARI_LOCUS11503"/>
    <property type="gene ID" value="MBELARI_LOCUS11503"/>
</dbReference>
<keyword evidence="2" id="KW-0067">ATP-binding</keyword>
<name>A0AAF3EC32_9BILA</name>
<dbReference type="PROSITE" id="PS50011">
    <property type="entry name" value="PROTEIN_KINASE_DOM"/>
    <property type="match status" value="1"/>
</dbReference>
<dbReference type="Gene3D" id="1.10.510.10">
    <property type="entry name" value="Transferase(Phosphotransferase) domain 1"/>
    <property type="match status" value="1"/>
</dbReference>
<dbReference type="GO" id="GO:0005524">
    <property type="term" value="F:ATP binding"/>
    <property type="evidence" value="ECO:0007669"/>
    <property type="project" value="UniProtKB-KW"/>
</dbReference>
<evidence type="ECO:0000256" key="2">
    <source>
        <dbReference type="ARBA" id="ARBA00022840"/>
    </source>
</evidence>
<dbReference type="GO" id="GO:0004672">
    <property type="term" value="F:protein kinase activity"/>
    <property type="evidence" value="ECO:0007669"/>
    <property type="project" value="InterPro"/>
</dbReference>
<dbReference type="InterPro" id="IPR011009">
    <property type="entry name" value="Kinase-like_dom_sf"/>
</dbReference>
<proteinExistence type="predicted"/>
<dbReference type="SUPFAM" id="SSF56112">
    <property type="entry name" value="Protein kinase-like (PK-like)"/>
    <property type="match status" value="1"/>
</dbReference>
<organism evidence="4 5">
    <name type="scientific">Mesorhabditis belari</name>
    <dbReference type="NCBI Taxonomy" id="2138241"/>
    <lineage>
        <taxon>Eukaryota</taxon>
        <taxon>Metazoa</taxon>
        <taxon>Ecdysozoa</taxon>
        <taxon>Nematoda</taxon>
        <taxon>Chromadorea</taxon>
        <taxon>Rhabditida</taxon>
        <taxon>Rhabditina</taxon>
        <taxon>Rhabditomorpha</taxon>
        <taxon>Rhabditoidea</taxon>
        <taxon>Rhabditidae</taxon>
        <taxon>Mesorhabditinae</taxon>
        <taxon>Mesorhabditis</taxon>
    </lineage>
</organism>
<reference evidence="5" key="1">
    <citation type="submission" date="2024-02" db="UniProtKB">
        <authorList>
            <consortium name="WormBaseParasite"/>
        </authorList>
    </citation>
    <scope>IDENTIFICATION</scope>
</reference>
<sequence>MEDNEGPGKYSFVVKGNVITRDIRMPPEYSPQENDQGYRSARIASGVFHSIGRGAQAIVLAATYTKDGVTKNVAVKRYDIQNLRQRSIPNTFTQLLREVHNTRFLVHPNIVKVFDVCYQEGPNGSLHYVLITTERMNHTLDNFFASLEGQRKHRRVVALLVQLFRALEFLHQRGIMHRDISPKNIGMNNTGFEIKLLDFGSCGQTNPFGDHTKQVMTPPIYQPLEVILQKPYNSGVDVWAAGLVALAMLGCKLMFPTDDDMKKNPLNCVKERILNVLGVPSTKYCEIFGPILISEGTREAILEKKLDEAMEDRLDEDQGDLTKGELKKLLIRILDVNPLTRPRAFECLEMKYLQNTHRHLKPTPLAADAIVEKNEKEL</sequence>
<dbReference type="Proteomes" id="UP000887575">
    <property type="component" value="Unassembled WGS sequence"/>
</dbReference>
<dbReference type="Pfam" id="PF00069">
    <property type="entry name" value="Pkinase"/>
    <property type="match status" value="1"/>
</dbReference>
<evidence type="ECO:0000256" key="1">
    <source>
        <dbReference type="ARBA" id="ARBA00022741"/>
    </source>
</evidence>
<feature type="domain" description="Protein kinase" evidence="3">
    <location>
        <begin position="45"/>
        <end position="353"/>
    </location>
</feature>
<keyword evidence="4" id="KW-1185">Reference proteome</keyword>
<dbReference type="Gene3D" id="3.30.200.20">
    <property type="entry name" value="Phosphorylase Kinase, domain 1"/>
    <property type="match status" value="1"/>
</dbReference>